<comment type="subcellular location">
    <subcellularLocation>
        <location evidence="3">Bacterial microcompartment</location>
    </subcellularLocation>
    <subcellularLocation>
        <location evidence="4">Carboxysome</location>
    </subcellularLocation>
</comment>
<keyword evidence="4" id="KW-0602">Photosynthesis</keyword>
<dbReference type="HAMAP" id="MF_00859">
    <property type="entry name" value="RuBisCO_S_bact"/>
    <property type="match status" value="1"/>
</dbReference>
<dbReference type="PANTHER" id="PTHR31262">
    <property type="entry name" value="RIBULOSE BISPHOSPHATE CARBOXYLASE SMALL CHAIN 1, CHLOROPLASTIC"/>
    <property type="match status" value="1"/>
</dbReference>
<dbReference type="CDD" id="cd03527">
    <property type="entry name" value="RuBisCO_small"/>
    <property type="match status" value="1"/>
</dbReference>
<protein>
    <recommendedName>
        <fullName evidence="4">Ribulose bisphosphate carboxylase small subunit</fullName>
        <shortName evidence="4">RuBisCO small subunit</shortName>
    </recommendedName>
</protein>
<dbReference type="GO" id="GO:0016984">
    <property type="term" value="F:ribulose-bisphosphate carboxylase activity"/>
    <property type="evidence" value="ECO:0007669"/>
    <property type="project" value="UniProtKB-UniRule"/>
</dbReference>
<evidence type="ECO:0000256" key="1">
    <source>
        <dbReference type="ARBA" id="ARBA00022567"/>
    </source>
</evidence>
<evidence type="ECO:0000256" key="2">
    <source>
        <dbReference type="ARBA" id="ARBA00023300"/>
    </source>
</evidence>
<comment type="caution">
    <text evidence="6">The sequence shown here is derived from an EMBL/GenBank/DDBJ whole genome shotgun (WGS) entry which is preliminary data.</text>
</comment>
<dbReference type="GO" id="GO:0009853">
    <property type="term" value="P:photorespiration"/>
    <property type="evidence" value="ECO:0007669"/>
    <property type="project" value="UniProtKB-KW"/>
</dbReference>
<comment type="subunit">
    <text evidence="4">Heterohexadecamer of 8 large and 8 small subunits.</text>
</comment>
<keyword evidence="4" id="KW-1283">Bacterial microcompartment</keyword>
<comment type="miscellaneous">
    <text evidence="4">The basic functional RuBisCO is composed of a large chain homodimer in a 'head-to-tail' conformation. In form I RuBisCO this homodimer is arranged in a barrel-like tetramer with the small subunits forming a tetrameric 'cap' on each end of the 'barrel'.</text>
</comment>
<keyword evidence="4" id="KW-1282">Carboxysome</keyword>
<dbReference type="InterPro" id="IPR036385">
    <property type="entry name" value="RuBisCO_ssu_sf"/>
</dbReference>
<keyword evidence="1 4" id="KW-0113">Calvin cycle</keyword>
<keyword evidence="4" id="KW-0601">Photorespiration</keyword>
<dbReference type="AlphaFoldDB" id="A0A524RLF1"/>
<keyword evidence="2 4" id="KW-0120">Carbon dioxide fixation</keyword>
<reference evidence="6 7" key="1">
    <citation type="journal article" date="2019" name="mSystems">
        <title>Life at home and on the roam: Genomic adaptions reflect the dual lifestyle of an intracellular, facultative symbiont.</title>
        <authorList>
            <person name="Burgsdorf I."/>
        </authorList>
    </citation>
    <scope>NUCLEOTIDE SEQUENCE [LARGE SCALE GENOMIC DNA]</scope>
    <source>
        <strain evidence="6">277cV</strain>
    </source>
</reference>
<organism evidence="6 7">
    <name type="scientific">Aphanocapsa feldmannii 277cV</name>
    <dbReference type="NCBI Taxonomy" id="2507553"/>
    <lineage>
        <taxon>Bacteria</taxon>
        <taxon>Bacillati</taxon>
        <taxon>Cyanobacteriota</taxon>
        <taxon>Cyanophyceae</taxon>
        <taxon>Oscillatoriophycideae</taxon>
        <taxon>Chroococcales</taxon>
        <taxon>Microcystaceae</taxon>
        <taxon>Aphanocapsa</taxon>
    </lineage>
</organism>
<evidence type="ECO:0000256" key="4">
    <source>
        <dbReference type="HAMAP-Rule" id="MF_00859"/>
    </source>
</evidence>
<proteinExistence type="inferred from homology"/>
<dbReference type="SUPFAM" id="SSF55239">
    <property type="entry name" value="RuBisCO, small subunit"/>
    <property type="match status" value="1"/>
</dbReference>
<accession>A0A524RLF1</accession>
<comment type="function">
    <text evidence="4">RuBisCO catalyzes two reactions: the carboxylation of D-ribulose 1,5-bisphosphate, the primary event in carbon dioxide fixation, as well as the oxidative fragmentation of the pentose substrate in the photorespiration process. Both reactions occur simultaneously and in competition at the same active site. Although the small subunit is not catalytic it is essential for maximal activity.</text>
</comment>
<evidence type="ECO:0000259" key="5">
    <source>
        <dbReference type="SMART" id="SM00961"/>
    </source>
</evidence>
<gene>
    <name evidence="4" type="primary">cbbS</name>
    <name evidence="4" type="synonym">rbcS</name>
    <name evidence="6" type="ORF">ERJ67_11640</name>
</gene>
<comment type="similarity">
    <text evidence="4">Belongs to the RuBisCO small chain family.</text>
</comment>
<dbReference type="Proteomes" id="UP000317990">
    <property type="component" value="Unassembled WGS sequence"/>
</dbReference>
<dbReference type="InterPro" id="IPR000894">
    <property type="entry name" value="RuBisCO_ssu_dom"/>
</dbReference>
<feature type="domain" description="Ribulose bisphosphate carboxylase small subunit" evidence="5">
    <location>
        <begin position="15"/>
        <end position="112"/>
    </location>
</feature>
<name>A0A524RLF1_9CHRO</name>
<dbReference type="Gene3D" id="3.30.190.10">
    <property type="entry name" value="Ribulose bisphosphate carboxylase, small subunit"/>
    <property type="match status" value="1"/>
</dbReference>
<evidence type="ECO:0000256" key="3">
    <source>
        <dbReference type="ARBA" id="ARBA00024322"/>
    </source>
</evidence>
<dbReference type="InterPro" id="IPR024681">
    <property type="entry name" value="RuBisCO_ssu"/>
</dbReference>
<evidence type="ECO:0000313" key="7">
    <source>
        <dbReference type="Proteomes" id="UP000317990"/>
    </source>
</evidence>
<dbReference type="EMBL" id="SRMO01000100">
    <property type="protein sequence ID" value="TGG89949.1"/>
    <property type="molecule type" value="Genomic_DNA"/>
</dbReference>
<evidence type="ECO:0000313" key="6">
    <source>
        <dbReference type="EMBL" id="TGG89949.1"/>
    </source>
</evidence>
<dbReference type="Pfam" id="PF00101">
    <property type="entry name" value="RuBisCO_small"/>
    <property type="match status" value="1"/>
</dbReference>
<dbReference type="SMART" id="SM00961">
    <property type="entry name" value="RuBisCO_small"/>
    <property type="match status" value="1"/>
</dbReference>
<dbReference type="GO" id="GO:0019253">
    <property type="term" value="P:reductive pentose-phosphate cycle"/>
    <property type="evidence" value="ECO:0007669"/>
    <property type="project" value="UniProtKB-UniRule"/>
</dbReference>
<sequence>MPFQSTVGDYQTIQTLETFGFLPAMSQDEIYEQIAYIIAQGWSPTIEHVHPSGSMRNYWVLWKLPFFGEKDLNVVVSELEACHRAYPDHHVRITGYDAYTQSAGACFVVFEGRS</sequence>
<dbReference type="GO" id="GO:0031470">
    <property type="term" value="C:carboxysome"/>
    <property type="evidence" value="ECO:0007669"/>
    <property type="project" value="UniProtKB-SubCell"/>
</dbReference>